<sequence length="962" mass="106537">MHRHTPKLAVIEPRGAAVREVSYFRRSGLDELQAYVWQTVHDLPRRASHTRDPRLFLRFQSDDTSPANQTSITTLSGASLLSVNVDAGWRLTLTGASGQPLESWDQKLNHRRVQYDAWLRPTFVFDRSAGESEHRSECLSYADASIESARHNRCGQLVRHDDAAGSAYFTEFGLNGAPIEQSRRFLKELNEPDWPEEASKRDALLEDWNAITGMDYNASGDLIRHVDAQGNQQLLRQTMAGELAQACLKPVGANEYTTLVADIRYNASGQIEQQTAGNGVVTRSVFDSQNGRLNSLAAQAANEPVLQDLAYDYDPVGKLLSITDSAQPIHYFRNQRVAPLTAYGYDTLGQLIKASGRQRIRALSGPQLPEFISPADPLQLENYQQTFDYDSAGNLCMLQHTADSGSRCERTAVALTSNRSLPYTVAGERPDEVEIARRYDANGNLNLLQTGQNLLWDRRNQLRQVHQVIRKNGPNDSECYFYDCTGQRLRKIRTAHTPELTRTHETRYLPGLEIRTTPEETLHIITVQAGRCTVQVLHWERGRPSRVADNQHRYILTDHLGSSSLELDFEAHLISQESYYAYGATAWWAGRDEVEASYRTVRYSRQERDATGLYYYGFRYYMPWRQRWLSADPGGTHDGLNLYAMVGGNPVGYVDLQGLSRWETAKAMIWAGGFDFAAKVPAAAIGYLIKAANPASWVLAVAGGASAAINGAITGAAWVAHNQNEDIGRLRRYAERSAGALGGAVLTAAPVAVEHFFTPGLNLAAIDQITSLGDNFGFEFFSQFEASRPNNDWTGTPPRAGINAEIGATVLTKGVSKLIDYNLFGPAQSLSVSLAQEVLYPAATKGAVAMSMSFSRSYFPEEAPYQESRDLSQFSVVKQLSNVAGRDSFSAVPRLAAQGLQLEGVSAVISDGVRETVNYAVNSGFQIMRNAYKRDIKSGLQKMVKTNRPPLADTKVQNYGAV</sequence>
<dbReference type="InterPro" id="IPR050708">
    <property type="entry name" value="T6SS_VgrG/RHS"/>
</dbReference>
<dbReference type="KEGG" id="phv:HU739_003795"/>
<dbReference type="RefSeq" id="WP_186551431.1">
    <property type="nucleotide sequence ID" value="NZ_CP077091.1"/>
</dbReference>
<organism evidence="1 2">
    <name type="scientific">Pseudomonas hamedanensis</name>
    <dbReference type="NCBI Taxonomy" id="2745504"/>
    <lineage>
        <taxon>Bacteria</taxon>
        <taxon>Pseudomonadati</taxon>
        <taxon>Pseudomonadota</taxon>
        <taxon>Gammaproteobacteria</taxon>
        <taxon>Pseudomonadales</taxon>
        <taxon>Pseudomonadaceae</taxon>
        <taxon>Pseudomonas</taxon>
    </lineage>
</organism>
<keyword evidence="2" id="KW-1185">Reference proteome</keyword>
<protein>
    <submittedName>
        <fullName evidence="1">RHS repeat-associated core domain-containing protein</fullName>
    </submittedName>
</protein>
<proteinExistence type="predicted"/>
<evidence type="ECO:0000313" key="2">
    <source>
        <dbReference type="Proteomes" id="UP000631521"/>
    </source>
</evidence>
<accession>A0A9E6P1Z9</accession>
<dbReference type="AlphaFoldDB" id="A0A9E6P1Z9"/>
<dbReference type="Gene3D" id="2.180.10.10">
    <property type="entry name" value="RHS repeat-associated core"/>
    <property type="match status" value="1"/>
</dbReference>
<dbReference type="NCBIfam" id="TIGR03696">
    <property type="entry name" value="Rhs_assc_core"/>
    <property type="match status" value="1"/>
</dbReference>
<dbReference type="InterPro" id="IPR022385">
    <property type="entry name" value="Rhs_assc_core"/>
</dbReference>
<reference evidence="1 2" key="2">
    <citation type="journal article" date="2021" name="Microorganisms">
        <title>The Ever-Expanding Pseudomonas Genus: Description of 43 New Species and Partition of the Pseudomonas putida Group.</title>
        <authorList>
            <person name="Girard L."/>
            <person name="Lood C."/>
            <person name="Hofte M."/>
            <person name="Vandamme P."/>
            <person name="Rokni-Zadeh H."/>
            <person name="van Noort V."/>
            <person name="Lavigne R."/>
            <person name="De Mot R."/>
        </authorList>
    </citation>
    <scope>NUCLEOTIDE SEQUENCE [LARGE SCALE GENOMIC DNA]</scope>
    <source>
        <strain evidence="1 2">SWRI65</strain>
    </source>
</reference>
<gene>
    <name evidence="1" type="ORF">HU739_003795</name>
</gene>
<dbReference type="Proteomes" id="UP000631521">
    <property type="component" value="Chromosome"/>
</dbReference>
<name>A0A9E6P1Z9_9PSED</name>
<dbReference type="PANTHER" id="PTHR32305:SF15">
    <property type="entry name" value="PROTEIN RHSA-RELATED"/>
    <property type="match status" value="1"/>
</dbReference>
<dbReference type="PANTHER" id="PTHR32305">
    <property type="match status" value="1"/>
</dbReference>
<dbReference type="EMBL" id="CP077091">
    <property type="protein sequence ID" value="QXI18130.1"/>
    <property type="molecule type" value="Genomic_DNA"/>
</dbReference>
<reference evidence="1 2" key="1">
    <citation type="journal article" date="2020" name="Microorganisms">
        <title>Reliable Identification of Environmental Pseudomonas Isolates Using the rpoD Gene.</title>
        <authorList>
            <consortium name="The Broad Institute Genome Sequencing Platform"/>
            <person name="Girard L."/>
            <person name="Lood C."/>
            <person name="Rokni-Zadeh H."/>
            <person name="van Noort V."/>
            <person name="Lavigne R."/>
            <person name="De Mot R."/>
        </authorList>
    </citation>
    <scope>NUCLEOTIDE SEQUENCE [LARGE SCALE GENOMIC DNA]</scope>
    <source>
        <strain evidence="1 2">SWRI65</strain>
    </source>
</reference>
<evidence type="ECO:0000313" key="1">
    <source>
        <dbReference type="EMBL" id="QXI18130.1"/>
    </source>
</evidence>